<proteinExistence type="predicted"/>
<dbReference type="SUPFAM" id="SSF52058">
    <property type="entry name" value="L domain-like"/>
    <property type="match status" value="1"/>
</dbReference>
<keyword evidence="4" id="KW-0812">Transmembrane</keyword>
<feature type="transmembrane region" description="Helical" evidence="4">
    <location>
        <begin position="284"/>
        <end position="306"/>
    </location>
</feature>
<organism evidence="5 6">
    <name type="scientific">Brenthis ino</name>
    <name type="common">lesser marbled fritillary</name>
    <dbReference type="NCBI Taxonomy" id="405034"/>
    <lineage>
        <taxon>Eukaryota</taxon>
        <taxon>Metazoa</taxon>
        <taxon>Ecdysozoa</taxon>
        <taxon>Arthropoda</taxon>
        <taxon>Hexapoda</taxon>
        <taxon>Insecta</taxon>
        <taxon>Pterygota</taxon>
        <taxon>Neoptera</taxon>
        <taxon>Endopterygota</taxon>
        <taxon>Lepidoptera</taxon>
        <taxon>Glossata</taxon>
        <taxon>Ditrysia</taxon>
        <taxon>Papilionoidea</taxon>
        <taxon>Nymphalidae</taxon>
        <taxon>Heliconiinae</taxon>
        <taxon>Argynnini</taxon>
        <taxon>Brenthis</taxon>
    </lineage>
</organism>
<dbReference type="AlphaFoldDB" id="A0A8J9USM4"/>
<accession>A0A8J9USM4</accession>
<evidence type="ECO:0000256" key="4">
    <source>
        <dbReference type="SAM" id="Phobius"/>
    </source>
</evidence>
<dbReference type="SUPFAM" id="SSF49265">
    <property type="entry name" value="Fibronectin type III"/>
    <property type="match status" value="1"/>
</dbReference>
<dbReference type="SMART" id="SM00369">
    <property type="entry name" value="LRR_TYP"/>
    <property type="match status" value="3"/>
</dbReference>
<dbReference type="Gene3D" id="3.80.10.10">
    <property type="entry name" value="Ribonuclease Inhibitor"/>
    <property type="match status" value="1"/>
</dbReference>
<dbReference type="InterPro" id="IPR032675">
    <property type="entry name" value="LRR_dom_sf"/>
</dbReference>
<dbReference type="InterPro" id="IPR050541">
    <property type="entry name" value="LRR_TM_domain-containing"/>
</dbReference>
<dbReference type="EMBL" id="OV170225">
    <property type="protein sequence ID" value="CAH0725167.1"/>
    <property type="molecule type" value="Genomic_DNA"/>
</dbReference>
<dbReference type="PANTHER" id="PTHR24369:SF210">
    <property type="entry name" value="CHAOPTIN-RELATED"/>
    <property type="match status" value="1"/>
</dbReference>
<keyword evidence="6" id="KW-1185">Reference proteome</keyword>
<keyword evidence="3" id="KW-0677">Repeat</keyword>
<dbReference type="InterPro" id="IPR013783">
    <property type="entry name" value="Ig-like_fold"/>
</dbReference>
<dbReference type="Pfam" id="PF13855">
    <property type="entry name" value="LRR_8"/>
    <property type="match status" value="1"/>
</dbReference>
<dbReference type="Proteomes" id="UP000838878">
    <property type="component" value="Chromosome 5"/>
</dbReference>
<evidence type="ECO:0000256" key="1">
    <source>
        <dbReference type="ARBA" id="ARBA00022614"/>
    </source>
</evidence>
<dbReference type="Gene3D" id="2.60.40.10">
    <property type="entry name" value="Immunoglobulins"/>
    <property type="match status" value="1"/>
</dbReference>
<keyword evidence="2" id="KW-0732">Signal</keyword>
<evidence type="ECO:0000313" key="6">
    <source>
        <dbReference type="Proteomes" id="UP000838878"/>
    </source>
</evidence>
<name>A0A8J9USM4_9NEOP</name>
<keyword evidence="1" id="KW-0433">Leucine-rich repeat</keyword>
<dbReference type="InterPro" id="IPR036116">
    <property type="entry name" value="FN3_sf"/>
</dbReference>
<dbReference type="PANTHER" id="PTHR24369">
    <property type="entry name" value="ANTIGEN BSP, PUTATIVE-RELATED"/>
    <property type="match status" value="1"/>
</dbReference>
<protein>
    <submittedName>
        <fullName evidence="5">Uncharacterized protein</fullName>
    </submittedName>
</protein>
<dbReference type="OrthoDB" id="10027416at2759"/>
<evidence type="ECO:0000256" key="2">
    <source>
        <dbReference type="ARBA" id="ARBA00022729"/>
    </source>
</evidence>
<evidence type="ECO:0000256" key="3">
    <source>
        <dbReference type="ARBA" id="ARBA00022737"/>
    </source>
</evidence>
<feature type="non-terminal residue" evidence="5">
    <location>
        <position position="364"/>
    </location>
</feature>
<gene>
    <name evidence="5" type="ORF">BINO364_LOCUS10781</name>
</gene>
<keyword evidence="4" id="KW-1133">Transmembrane helix</keyword>
<dbReference type="InterPro" id="IPR001611">
    <property type="entry name" value="Leu-rich_rpt"/>
</dbReference>
<reference evidence="5" key="1">
    <citation type="submission" date="2021-12" db="EMBL/GenBank/DDBJ databases">
        <authorList>
            <person name="Martin H S."/>
        </authorList>
    </citation>
    <scope>NUCLEOTIDE SEQUENCE</scope>
</reference>
<evidence type="ECO:0000313" key="5">
    <source>
        <dbReference type="EMBL" id="CAH0725167.1"/>
    </source>
</evidence>
<dbReference type="GO" id="GO:0005886">
    <property type="term" value="C:plasma membrane"/>
    <property type="evidence" value="ECO:0007669"/>
    <property type="project" value="TreeGrafter"/>
</dbReference>
<keyword evidence="4" id="KW-0472">Membrane</keyword>
<dbReference type="PRINTS" id="PR00019">
    <property type="entry name" value="LEURICHRPT"/>
</dbReference>
<dbReference type="Pfam" id="PF00560">
    <property type="entry name" value="LRR_1"/>
    <property type="match status" value="1"/>
</dbReference>
<dbReference type="InterPro" id="IPR003591">
    <property type="entry name" value="Leu-rich_rpt_typical-subtyp"/>
</dbReference>
<sequence length="364" mass="41826">MESFDEDLNNLKLLDLSYNKLQNIINEHLIHLKELTVLNLSFNNIKYLSATAFNNLNKVTQIDLEHNKLQTIPLELLTSIENHVQNISIKDNVIICRCQKNNTWTWIQDHPKIIKPYSVICFNDDYPKEKCDFPLIVQLSVEKHNDNSVLVSWLIRNRTAIKALKILYYSDNVDSDVKLKDIDKYSMSTLITNLQSNINYIVCVLTMYDNPVLNFEEDGLGEYNGTDLESNITLKMSRNFAASLISQSPASECVSFDTIRKISNVKIKPNKGFKISSILNRRTGLIVGCCLGFIVFFVMVTILLYTKFKERKRIAKSDPAWAEMNDYHSLQSKEDILQNSTTASTDNILLGMTKNRTISFDKMK</sequence>